<keyword evidence="10" id="KW-0812">Transmembrane</keyword>
<dbReference type="SMART" id="SM00387">
    <property type="entry name" value="HATPase_c"/>
    <property type="match status" value="1"/>
</dbReference>
<dbReference type="Pfam" id="PF02518">
    <property type="entry name" value="HATPase_c"/>
    <property type="match status" value="1"/>
</dbReference>
<evidence type="ECO:0000256" key="9">
    <source>
        <dbReference type="SAM" id="Coils"/>
    </source>
</evidence>
<dbReference type="EMBL" id="JBHLZN010000003">
    <property type="protein sequence ID" value="MFB9886982.1"/>
    <property type="molecule type" value="Genomic_DNA"/>
</dbReference>
<gene>
    <name evidence="12" type="ORF">ACFFLH_11195</name>
</gene>
<dbReference type="SUPFAM" id="SSF55874">
    <property type="entry name" value="ATPase domain of HSP90 chaperone/DNA topoisomerase II/histidine kinase"/>
    <property type="match status" value="1"/>
</dbReference>
<keyword evidence="13" id="KW-1185">Reference proteome</keyword>
<keyword evidence="3" id="KW-0597">Phosphoprotein</keyword>
<comment type="caution">
    <text evidence="12">The sequence shown here is derived from an EMBL/GenBank/DDBJ whole genome shotgun (WGS) entry which is preliminary data.</text>
</comment>
<dbReference type="Pfam" id="PF00512">
    <property type="entry name" value="HisKA"/>
    <property type="match status" value="1"/>
</dbReference>
<evidence type="ECO:0000256" key="3">
    <source>
        <dbReference type="ARBA" id="ARBA00022553"/>
    </source>
</evidence>
<evidence type="ECO:0000256" key="2">
    <source>
        <dbReference type="ARBA" id="ARBA00012438"/>
    </source>
</evidence>
<keyword evidence="8" id="KW-0902">Two-component regulatory system</keyword>
<reference evidence="12 13" key="1">
    <citation type="submission" date="2024-09" db="EMBL/GenBank/DDBJ databases">
        <authorList>
            <person name="Sun Q."/>
            <person name="Mori K."/>
        </authorList>
    </citation>
    <scope>NUCLEOTIDE SEQUENCE [LARGE SCALE GENOMIC DNA]</scope>
    <source>
        <strain evidence="12 13">ATCC 51285</strain>
    </source>
</reference>
<dbReference type="Gene3D" id="3.30.565.10">
    <property type="entry name" value="Histidine kinase-like ATPase, C-terminal domain"/>
    <property type="match status" value="1"/>
</dbReference>
<dbReference type="InterPro" id="IPR005467">
    <property type="entry name" value="His_kinase_dom"/>
</dbReference>
<evidence type="ECO:0000313" key="13">
    <source>
        <dbReference type="Proteomes" id="UP001589628"/>
    </source>
</evidence>
<name>A0ABV5ZCI1_9GAMM</name>
<dbReference type="Gene3D" id="1.10.287.130">
    <property type="match status" value="1"/>
</dbReference>
<dbReference type="InterPro" id="IPR003594">
    <property type="entry name" value="HATPase_dom"/>
</dbReference>
<dbReference type="EC" id="2.7.13.3" evidence="2"/>
<dbReference type="InterPro" id="IPR004358">
    <property type="entry name" value="Sig_transdc_His_kin-like_C"/>
</dbReference>
<feature type="transmembrane region" description="Helical" evidence="10">
    <location>
        <begin position="172"/>
        <end position="194"/>
    </location>
</feature>
<feature type="coiled-coil region" evidence="9">
    <location>
        <begin position="129"/>
        <end position="156"/>
    </location>
</feature>
<evidence type="ECO:0000256" key="6">
    <source>
        <dbReference type="ARBA" id="ARBA00022777"/>
    </source>
</evidence>
<dbReference type="RefSeq" id="WP_155888954.1">
    <property type="nucleotide sequence ID" value="NZ_JBHLZN010000003.1"/>
</dbReference>
<keyword evidence="7" id="KW-0067">ATP-binding</keyword>
<dbReference type="SUPFAM" id="SSF47384">
    <property type="entry name" value="Homodimeric domain of signal transducing histidine kinase"/>
    <property type="match status" value="1"/>
</dbReference>
<feature type="domain" description="Histidine kinase" evidence="11">
    <location>
        <begin position="252"/>
        <end position="468"/>
    </location>
</feature>
<dbReference type="InterPro" id="IPR003661">
    <property type="entry name" value="HisK_dim/P_dom"/>
</dbReference>
<keyword evidence="10" id="KW-0472">Membrane</keyword>
<evidence type="ECO:0000259" key="11">
    <source>
        <dbReference type="PROSITE" id="PS50109"/>
    </source>
</evidence>
<accession>A0ABV5ZCI1</accession>
<dbReference type="GO" id="GO:0016301">
    <property type="term" value="F:kinase activity"/>
    <property type="evidence" value="ECO:0007669"/>
    <property type="project" value="UniProtKB-KW"/>
</dbReference>
<evidence type="ECO:0000256" key="1">
    <source>
        <dbReference type="ARBA" id="ARBA00000085"/>
    </source>
</evidence>
<evidence type="ECO:0000256" key="4">
    <source>
        <dbReference type="ARBA" id="ARBA00022679"/>
    </source>
</evidence>
<keyword evidence="5" id="KW-0547">Nucleotide-binding</keyword>
<sequence length="472" mass="53837">MASWRPRSLLQMVVLGFILVMTPLVYLLYQASAALTLLSERTETYTQDALQSTRYLQQLGNQSQEMARSARQYLILEDERLLSRYLQQRQQFQQLLETPNQPQLQAIAQALLPYLRQLSLDPVAQSWSAEQLNESFQRLQEALQQARQRIQQETDHYLDQLNNDSHEQQRQLLGMTAILLTLALLLMGLSVMLITRPVRHLEQLILMLGEGKPLPSRPIQGPAELAALGQRLSWLHQQLNSLEQQKKQFLRHMSHELKTPLSSLREGADLLAEEIAGPLSPMQREISQLLQQNSLQLQRLIEQLLDYNMLHQAIPLAIQEHEISQLIEESLGRHQLSLRQKGIQLEHQGQALHWWLDSSKFQRCLDNLITNALFYGHPQGKLLLSWQATQDSLEVLVANTGPTIAAEDAQRIFDPFYQGQSRRHGPLKGSGIGLSIARDCIEAHGGSLTLTTHPEYDVCFSIRLPKPAYVHG</sequence>
<dbReference type="CDD" id="cd00082">
    <property type="entry name" value="HisKA"/>
    <property type="match status" value="1"/>
</dbReference>
<evidence type="ECO:0000313" key="12">
    <source>
        <dbReference type="EMBL" id="MFB9886982.1"/>
    </source>
</evidence>
<evidence type="ECO:0000256" key="10">
    <source>
        <dbReference type="SAM" id="Phobius"/>
    </source>
</evidence>
<dbReference type="SMART" id="SM00388">
    <property type="entry name" value="HisKA"/>
    <property type="match status" value="1"/>
</dbReference>
<dbReference type="PRINTS" id="PR00344">
    <property type="entry name" value="BCTRLSENSOR"/>
</dbReference>
<keyword evidence="4" id="KW-0808">Transferase</keyword>
<organism evidence="12 13">
    <name type="scientific">Balneatrix alpica</name>
    <dbReference type="NCBI Taxonomy" id="75684"/>
    <lineage>
        <taxon>Bacteria</taxon>
        <taxon>Pseudomonadati</taxon>
        <taxon>Pseudomonadota</taxon>
        <taxon>Gammaproteobacteria</taxon>
        <taxon>Oceanospirillales</taxon>
        <taxon>Balneatrichaceae</taxon>
        <taxon>Balneatrix</taxon>
    </lineage>
</organism>
<feature type="transmembrane region" description="Helical" evidence="10">
    <location>
        <begin position="12"/>
        <end position="29"/>
    </location>
</feature>
<proteinExistence type="predicted"/>
<dbReference type="InterPro" id="IPR036890">
    <property type="entry name" value="HATPase_C_sf"/>
</dbReference>
<protein>
    <recommendedName>
        <fullName evidence="2">histidine kinase</fullName>
        <ecNumber evidence="2">2.7.13.3</ecNumber>
    </recommendedName>
</protein>
<dbReference type="InterPro" id="IPR050351">
    <property type="entry name" value="BphY/WalK/GraS-like"/>
</dbReference>
<comment type="catalytic activity">
    <reaction evidence="1">
        <text>ATP + protein L-histidine = ADP + protein N-phospho-L-histidine.</text>
        <dbReference type="EC" id="2.7.13.3"/>
    </reaction>
</comment>
<keyword evidence="6 12" id="KW-0418">Kinase</keyword>
<dbReference type="PANTHER" id="PTHR42878:SF7">
    <property type="entry name" value="SENSOR HISTIDINE KINASE GLRK"/>
    <property type="match status" value="1"/>
</dbReference>
<evidence type="ECO:0000256" key="8">
    <source>
        <dbReference type="ARBA" id="ARBA00023012"/>
    </source>
</evidence>
<dbReference type="Proteomes" id="UP001589628">
    <property type="component" value="Unassembled WGS sequence"/>
</dbReference>
<keyword evidence="10" id="KW-1133">Transmembrane helix</keyword>
<evidence type="ECO:0000256" key="7">
    <source>
        <dbReference type="ARBA" id="ARBA00022840"/>
    </source>
</evidence>
<evidence type="ECO:0000256" key="5">
    <source>
        <dbReference type="ARBA" id="ARBA00022741"/>
    </source>
</evidence>
<dbReference type="InterPro" id="IPR036097">
    <property type="entry name" value="HisK_dim/P_sf"/>
</dbReference>
<dbReference type="PROSITE" id="PS50109">
    <property type="entry name" value="HIS_KIN"/>
    <property type="match status" value="1"/>
</dbReference>
<keyword evidence="9" id="KW-0175">Coiled coil</keyword>
<dbReference type="CDD" id="cd00075">
    <property type="entry name" value="HATPase"/>
    <property type="match status" value="1"/>
</dbReference>
<dbReference type="PANTHER" id="PTHR42878">
    <property type="entry name" value="TWO-COMPONENT HISTIDINE KINASE"/>
    <property type="match status" value="1"/>
</dbReference>